<dbReference type="EMBL" id="VSRR010006566">
    <property type="protein sequence ID" value="MPC45093.1"/>
    <property type="molecule type" value="Genomic_DNA"/>
</dbReference>
<protein>
    <submittedName>
        <fullName evidence="1">Uncharacterized protein</fullName>
    </submittedName>
</protein>
<comment type="caution">
    <text evidence="1">The sequence shown here is derived from an EMBL/GenBank/DDBJ whole genome shotgun (WGS) entry which is preliminary data.</text>
</comment>
<accession>A0A5B7FIY3</accession>
<evidence type="ECO:0000313" key="1">
    <source>
        <dbReference type="EMBL" id="MPC45093.1"/>
    </source>
</evidence>
<organism evidence="1 2">
    <name type="scientific">Portunus trituberculatus</name>
    <name type="common">Swimming crab</name>
    <name type="synonym">Neptunus trituberculatus</name>
    <dbReference type="NCBI Taxonomy" id="210409"/>
    <lineage>
        <taxon>Eukaryota</taxon>
        <taxon>Metazoa</taxon>
        <taxon>Ecdysozoa</taxon>
        <taxon>Arthropoda</taxon>
        <taxon>Crustacea</taxon>
        <taxon>Multicrustacea</taxon>
        <taxon>Malacostraca</taxon>
        <taxon>Eumalacostraca</taxon>
        <taxon>Eucarida</taxon>
        <taxon>Decapoda</taxon>
        <taxon>Pleocyemata</taxon>
        <taxon>Brachyura</taxon>
        <taxon>Eubrachyura</taxon>
        <taxon>Portunoidea</taxon>
        <taxon>Portunidae</taxon>
        <taxon>Portuninae</taxon>
        <taxon>Portunus</taxon>
    </lineage>
</organism>
<dbReference type="AlphaFoldDB" id="A0A5B7FIY3"/>
<evidence type="ECO:0000313" key="2">
    <source>
        <dbReference type="Proteomes" id="UP000324222"/>
    </source>
</evidence>
<dbReference type="Proteomes" id="UP000324222">
    <property type="component" value="Unassembled WGS sequence"/>
</dbReference>
<reference evidence="1 2" key="1">
    <citation type="submission" date="2019-05" db="EMBL/GenBank/DDBJ databases">
        <title>Another draft genome of Portunus trituberculatus and its Hox gene families provides insights of decapod evolution.</title>
        <authorList>
            <person name="Jeong J.-H."/>
            <person name="Song I."/>
            <person name="Kim S."/>
            <person name="Choi T."/>
            <person name="Kim D."/>
            <person name="Ryu S."/>
            <person name="Kim W."/>
        </authorList>
    </citation>
    <scope>NUCLEOTIDE SEQUENCE [LARGE SCALE GENOMIC DNA]</scope>
    <source>
        <tissue evidence="1">Muscle</tissue>
    </source>
</reference>
<name>A0A5B7FIY3_PORTR</name>
<sequence>MLVPKDTYGLYGLPSGEGPLINGDSELQLYPFVTPNKRNHSYRSSPRNTYRAPRPFIYGGHVEPQLPPGNEIESVPDRLVGIFLLRMTAQAETSPMIWPVIHRTVLSPVRYIR</sequence>
<proteinExistence type="predicted"/>
<keyword evidence="2" id="KW-1185">Reference proteome</keyword>
<gene>
    <name evidence="1" type="ORF">E2C01_038779</name>
</gene>